<dbReference type="InterPro" id="IPR038153">
    <property type="entry name" value="EvaA-like_sf"/>
</dbReference>
<evidence type="ECO:0000313" key="4">
    <source>
        <dbReference type="Proteomes" id="UP001183410"/>
    </source>
</evidence>
<feature type="compositionally biased region" description="Low complexity" evidence="1">
    <location>
        <begin position="13"/>
        <end position="22"/>
    </location>
</feature>
<evidence type="ECO:0000259" key="2">
    <source>
        <dbReference type="Pfam" id="PF03559"/>
    </source>
</evidence>
<sequence>MTPARLARGGTGPAAPVPRLVPRADASLPQRLAASAARTFPDDQGDPGGVLRWLAERAAAHAFTVRRTPLDALDGWSFSPEAGDLVHHTGGFFQITGLAAEVGEGAVRRWEQPVIRQPETGILGLLVKEFDGVPHFLLQAKMEPGNRNLVQLSPTVQATRSNYARLHRGSPVRYLEYFTGQAPGLVHTDVLQSEHGSWFHGKRNRNMLVETGDDVPAHDDFRWLTLGQIGQLLRSDNVVNMDTRTVLASLPVPHTVEPALHSDAELLSWLSSERTRRALSARRVPLSEVAGWRRGDGVIARPDGHYFRVVGVSVSAGSREVSGWSQPMLEPTGTGVVAFLLRHVEGVPHLLVRARVEAGFRDVVELGPTVQATPRNWERLPLAEQPPYLAAVRRAPRRRVRYRAVHSEEGGRFLNAESHYLFVAADESQWRRRPPDDFRWVTPAQLSLLAARGMQVNVQARTLLACLRSGAVPLDPA</sequence>
<feature type="domain" description="dTDP-4-dehydro-6-deoxy-alpha-D-glucopyranose 2,3-dehydratase" evidence="2">
    <location>
        <begin position="264"/>
        <end position="467"/>
    </location>
</feature>
<comment type="caution">
    <text evidence="3">The sequence shown here is derived from an EMBL/GenBank/DDBJ whole genome shotgun (WGS) entry which is preliminary data.</text>
</comment>
<accession>A0ABU2JMB2</accession>
<evidence type="ECO:0000256" key="1">
    <source>
        <dbReference type="SAM" id="MobiDB-lite"/>
    </source>
</evidence>
<dbReference type="InterPro" id="IPR005212">
    <property type="entry name" value="EvaA-like"/>
</dbReference>
<dbReference type="Proteomes" id="UP001183410">
    <property type="component" value="Unassembled WGS sequence"/>
</dbReference>
<name>A0ABU2JMB2_9ACTN</name>
<gene>
    <name evidence="3" type="ORF">RM844_07425</name>
</gene>
<dbReference type="Pfam" id="PF03559">
    <property type="entry name" value="Hexose_dehydrat"/>
    <property type="match status" value="2"/>
</dbReference>
<keyword evidence="4" id="KW-1185">Reference proteome</keyword>
<feature type="domain" description="dTDP-4-dehydro-6-deoxy-alpha-D-glucopyranose 2,3-dehydratase" evidence="2">
    <location>
        <begin position="50"/>
        <end position="250"/>
    </location>
</feature>
<dbReference type="Gene3D" id="3.90.79.40">
    <property type="entry name" value="EvaA sugar 2,3-dehydratase subunit"/>
    <property type="match status" value="2"/>
</dbReference>
<feature type="region of interest" description="Disordered" evidence="1">
    <location>
        <begin position="1"/>
        <end position="22"/>
    </location>
</feature>
<dbReference type="EMBL" id="JAVREO010000003">
    <property type="protein sequence ID" value="MDT0266125.1"/>
    <property type="molecule type" value="Genomic_DNA"/>
</dbReference>
<proteinExistence type="predicted"/>
<organism evidence="3 4">
    <name type="scientific">Streptomyces chisholmiae</name>
    <dbReference type="NCBI Taxonomy" id="3075540"/>
    <lineage>
        <taxon>Bacteria</taxon>
        <taxon>Bacillati</taxon>
        <taxon>Actinomycetota</taxon>
        <taxon>Actinomycetes</taxon>
        <taxon>Kitasatosporales</taxon>
        <taxon>Streptomycetaceae</taxon>
        <taxon>Streptomyces</taxon>
    </lineage>
</organism>
<evidence type="ECO:0000313" key="3">
    <source>
        <dbReference type="EMBL" id="MDT0266125.1"/>
    </source>
</evidence>
<protein>
    <submittedName>
        <fullName evidence="3">NDP-hexose 2,3-dehydratase family protein</fullName>
    </submittedName>
</protein>
<reference evidence="4" key="1">
    <citation type="submission" date="2023-07" db="EMBL/GenBank/DDBJ databases">
        <title>30 novel species of actinomycetes from the DSMZ collection.</title>
        <authorList>
            <person name="Nouioui I."/>
        </authorList>
    </citation>
    <scope>NUCLEOTIDE SEQUENCE [LARGE SCALE GENOMIC DNA]</scope>
    <source>
        <strain evidence="4">DSM 44915</strain>
    </source>
</reference>
<dbReference type="RefSeq" id="WP_311666128.1">
    <property type="nucleotide sequence ID" value="NZ_JAVREO010000003.1"/>
</dbReference>